<dbReference type="RefSeq" id="WP_072865376.1">
    <property type="nucleotide sequence ID" value="NZ_FQUI01000031.1"/>
</dbReference>
<dbReference type="AlphaFoldDB" id="A0A1M4YIV6"/>
<dbReference type="SUPFAM" id="SSF51261">
    <property type="entry name" value="Duplicated hybrid motif"/>
    <property type="match status" value="1"/>
</dbReference>
<name>A0A1M4YIV6_MARH1</name>
<proteinExistence type="predicted"/>
<dbReference type="InterPro" id="IPR016047">
    <property type="entry name" value="M23ase_b-sheet_dom"/>
</dbReference>
<feature type="domain" description="M23ase beta-sheet core" evidence="2">
    <location>
        <begin position="47"/>
        <end position="105"/>
    </location>
</feature>
<dbReference type="InterPro" id="IPR050570">
    <property type="entry name" value="Cell_wall_metabolism_enzyme"/>
</dbReference>
<dbReference type="Proteomes" id="UP000184334">
    <property type="component" value="Unassembled WGS sequence"/>
</dbReference>
<organism evidence="3 4">
    <name type="scientific">Marinitoga hydrogenitolerans (strain DSM 16785 / JCM 12826 / AT1271)</name>
    <dbReference type="NCBI Taxonomy" id="1122195"/>
    <lineage>
        <taxon>Bacteria</taxon>
        <taxon>Thermotogati</taxon>
        <taxon>Thermotogota</taxon>
        <taxon>Thermotogae</taxon>
        <taxon>Petrotogales</taxon>
        <taxon>Petrotogaceae</taxon>
        <taxon>Marinitoga</taxon>
    </lineage>
</organism>
<comment type="caution">
    <text evidence="3">The sequence shown here is derived from an EMBL/GenBank/DDBJ whole genome shotgun (WGS) entry which is preliminary data.</text>
</comment>
<accession>A0A1M4YIV6</accession>
<dbReference type="PANTHER" id="PTHR21666">
    <property type="entry name" value="PEPTIDASE-RELATED"/>
    <property type="match status" value="1"/>
</dbReference>
<dbReference type="OrthoDB" id="9805070at2"/>
<dbReference type="STRING" id="1122195.SAMN02745164_01690"/>
<gene>
    <name evidence="3" type="ORF">SAMN02745164_01690</name>
</gene>
<dbReference type="Gene3D" id="2.70.70.10">
    <property type="entry name" value="Glucose Permease (Domain IIA)"/>
    <property type="match status" value="1"/>
</dbReference>
<reference evidence="3" key="1">
    <citation type="submission" date="2016-11" db="EMBL/GenBank/DDBJ databases">
        <authorList>
            <person name="Varghese N."/>
            <person name="Submissions S."/>
        </authorList>
    </citation>
    <scope>NUCLEOTIDE SEQUENCE [LARGE SCALE GENOMIC DNA]</scope>
    <source>
        <strain evidence="3">DSM 16785</strain>
    </source>
</reference>
<evidence type="ECO:0000256" key="1">
    <source>
        <dbReference type="ARBA" id="ARBA00022729"/>
    </source>
</evidence>
<dbReference type="PANTHER" id="PTHR21666:SF289">
    <property type="entry name" value="L-ALA--D-GLU ENDOPEPTIDASE"/>
    <property type="match status" value="1"/>
</dbReference>
<dbReference type="Pfam" id="PF01551">
    <property type="entry name" value="Peptidase_M23"/>
    <property type="match status" value="1"/>
</dbReference>
<keyword evidence="1" id="KW-0732">Signal</keyword>
<sequence length="330" mass="38174">MKKSLFFLLIMIFTVQIFSQKFLIPIENSYITSSFGEYRDTGNKPHFHTGIDFSSFARVGYPVKSADDGYVYKIWLNNKIYGNTIFIYHPNYDIISVYAHLSAFNNIVDNIANSTRNEFGDTFTEIIFPENEIMVSRGEVIGFSGKSGEATVPNVHFEIRKIIKSGNKNTEIIKDAIEFVDYTELREKKLMALKIRSGKNTIELKENELVEIPFYTIPKLEVNILQFLGKNTRIIPKSISLKINDELIYKIEFDQIRQDEMYSPGLVFGHGSTIFNYWIKLYSSSNITPIKVNRWNEILFDLGNKALAELILEDMWGNIKTYKLILKKES</sequence>
<evidence type="ECO:0000313" key="4">
    <source>
        <dbReference type="Proteomes" id="UP000184334"/>
    </source>
</evidence>
<dbReference type="CDD" id="cd12797">
    <property type="entry name" value="M23_peptidase"/>
    <property type="match status" value="1"/>
</dbReference>
<dbReference type="EMBL" id="FQUI01000031">
    <property type="protein sequence ID" value="SHF05651.1"/>
    <property type="molecule type" value="Genomic_DNA"/>
</dbReference>
<keyword evidence="4" id="KW-1185">Reference proteome</keyword>
<protein>
    <submittedName>
        <fullName evidence="3">Peptidase family M23</fullName>
    </submittedName>
</protein>
<dbReference type="GO" id="GO:0004222">
    <property type="term" value="F:metalloendopeptidase activity"/>
    <property type="evidence" value="ECO:0007669"/>
    <property type="project" value="TreeGrafter"/>
</dbReference>
<dbReference type="InterPro" id="IPR011055">
    <property type="entry name" value="Dup_hybrid_motif"/>
</dbReference>
<evidence type="ECO:0000259" key="2">
    <source>
        <dbReference type="Pfam" id="PF01551"/>
    </source>
</evidence>
<evidence type="ECO:0000313" key="3">
    <source>
        <dbReference type="EMBL" id="SHF05651.1"/>
    </source>
</evidence>